<dbReference type="EMBL" id="JADGJW010000811">
    <property type="protein sequence ID" value="KAJ3211829.1"/>
    <property type="molecule type" value="Genomic_DNA"/>
</dbReference>
<accession>A0AAD5XW47</accession>
<dbReference type="Gene3D" id="1.20.5.1070">
    <property type="entry name" value="Head and neck region of the ectodomain of NDV fusion glycoprotein"/>
    <property type="match status" value="1"/>
</dbReference>
<organism evidence="3 4">
    <name type="scientific">Clydaea vesicula</name>
    <dbReference type="NCBI Taxonomy" id="447962"/>
    <lineage>
        <taxon>Eukaryota</taxon>
        <taxon>Fungi</taxon>
        <taxon>Fungi incertae sedis</taxon>
        <taxon>Chytridiomycota</taxon>
        <taxon>Chytridiomycota incertae sedis</taxon>
        <taxon>Chytridiomycetes</taxon>
        <taxon>Lobulomycetales</taxon>
        <taxon>Lobulomycetaceae</taxon>
        <taxon>Clydaea</taxon>
    </lineage>
</organism>
<reference evidence="3" key="1">
    <citation type="submission" date="2020-05" db="EMBL/GenBank/DDBJ databases">
        <title>Phylogenomic resolution of chytrid fungi.</title>
        <authorList>
            <person name="Stajich J.E."/>
            <person name="Amses K."/>
            <person name="Simmons R."/>
            <person name="Seto K."/>
            <person name="Myers J."/>
            <person name="Bonds A."/>
            <person name="Quandt C.A."/>
            <person name="Barry K."/>
            <person name="Liu P."/>
            <person name="Grigoriev I."/>
            <person name="Longcore J.E."/>
            <person name="James T.Y."/>
        </authorList>
    </citation>
    <scope>NUCLEOTIDE SEQUENCE</scope>
    <source>
        <strain evidence="3">JEL0476</strain>
    </source>
</reference>
<evidence type="ECO:0000313" key="3">
    <source>
        <dbReference type="EMBL" id="KAJ3211829.1"/>
    </source>
</evidence>
<dbReference type="Proteomes" id="UP001211065">
    <property type="component" value="Unassembled WGS sequence"/>
</dbReference>
<dbReference type="AlphaFoldDB" id="A0AAD5XW47"/>
<feature type="compositionally biased region" description="Polar residues" evidence="2">
    <location>
        <begin position="26"/>
        <end position="35"/>
    </location>
</feature>
<name>A0AAD5XW47_9FUNG</name>
<evidence type="ECO:0000256" key="2">
    <source>
        <dbReference type="SAM" id="MobiDB-lite"/>
    </source>
</evidence>
<keyword evidence="4" id="KW-1185">Reference proteome</keyword>
<keyword evidence="1" id="KW-0175">Coiled coil</keyword>
<gene>
    <name evidence="3" type="ORF">HK099_007912</name>
</gene>
<feature type="coiled-coil region" evidence="1">
    <location>
        <begin position="80"/>
        <end position="107"/>
    </location>
</feature>
<sequence length="219" mass="25647">MNFSKVLRSGKKTDTISPKQQRKQKLQTLSKQASNPKRPRDNLLETLITFNDKIEDEPEEKKRMLSYKVTDSSVKYIESQDTVEARLNHVEDENKEIKQRLDKLENRVYSLEKWMAKPCLHTALETTFKKKMKTPSTNRLGFFDLLNDCVESDILKYTGIDKATWIGMESFLNTRPNSRNDIVHHDIPDNVLVEDCFDSLKATMDEPMKRNFRSFLNIL</sequence>
<proteinExistence type="predicted"/>
<comment type="caution">
    <text evidence="3">The sequence shown here is derived from an EMBL/GenBank/DDBJ whole genome shotgun (WGS) entry which is preliminary data.</text>
</comment>
<evidence type="ECO:0000313" key="4">
    <source>
        <dbReference type="Proteomes" id="UP001211065"/>
    </source>
</evidence>
<protein>
    <submittedName>
        <fullName evidence="3">Uncharacterized protein</fullName>
    </submittedName>
</protein>
<evidence type="ECO:0000256" key="1">
    <source>
        <dbReference type="SAM" id="Coils"/>
    </source>
</evidence>
<feature type="region of interest" description="Disordered" evidence="2">
    <location>
        <begin position="1"/>
        <end position="40"/>
    </location>
</feature>